<keyword evidence="15 19" id="KW-0472">Membrane</keyword>
<protein>
    <recommendedName>
        <fullName evidence="6">non-specific serine/threonine protein kinase</fullName>
        <ecNumber evidence="6">2.7.11.1</ecNumber>
    </recommendedName>
</protein>
<dbReference type="GO" id="GO:0030246">
    <property type="term" value="F:carbohydrate binding"/>
    <property type="evidence" value="ECO:0007669"/>
    <property type="project" value="UniProtKB-KW"/>
</dbReference>
<evidence type="ECO:0000256" key="1">
    <source>
        <dbReference type="ARBA" id="ARBA00004236"/>
    </source>
</evidence>
<reference evidence="22" key="2">
    <citation type="submission" date="2015-02" db="EMBL/GenBank/DDBJ databases">
        <authorList>
            <person name="Chooi Y.-H."/>
        </authorList>
    </citation>
    <scope>NUCLEOTIDE SEQUENCE</scope>
    <source>
        <tissue evidence="22">Seedling</tissue>
    </source>
</reference>
<feature type="binding site" evidence="18">
    <location>
        <position position="398"/>
    </location>
    <ligand>
        <name>ATP</name>
        <dbReference type="ChEBI" id="CHEBI:30616"/>
    </ligand>
</feature>
<dbReference type="SUPFAM" id="SSF49899">
    <property type="entry name" value="Concanavalin A-like lectins/glucanases"/>
    <property type="match status" value="1"/>
</dbReference>
<evidence type="ECO:0000256" key="4">
    <source>
        <dbReference type="ARBA" id="ARBA00008536"/>
    </source>
</evidence>
<keyword evidence="10" id="KW-0732">Signal</keyword>
<organism evidence="22 23">
    <name type="scientific">Phaseolus angularis</name>
    <name type="common">Azuki bean</name>
    <name type="synonym">Vigna angularis</name>
    <dbReference type="NCBI Taxonomy" id="3914"/>
    <lineage>
        <taxon>Eukaryota</taxon>
        <taxon>Viridiplantae</taxon>
        <taxon>Streptophyta</taxon>
        <taxon>Embryophyta</taxon>
        <taxon>Tracheophyta</taxon>
        <taxon>Spermatophyta</taxon>
        <taxon>Magnoliopsida</taxon>
        <taxon>eudicotyledons</taxon>
        <taxon>Gunneridae</taxon>
        <taxon>Pentapetalae</taxon>
        <taxon>rosids</taxon>
        <taxon>fabids</taxon>
        <taxon>Fabales</taxon>
        <taxon>Fabaceae</taxon>
        <taxon>Papilionoideae</taxon>
        <taxon>50 kb inversion clade</taxon>
        <taxon>NPAAA clade</taxon>
        <taxon>indigoferoid/millettioid clade</taxon>
        <taxon>Phaseoleae</taxon>
        <taxon>Vigna</taxon>
    </lineage>
</organism>
<evidence type="ECO:0000256" key="10">
    <source>
        <dbReference type="ARBA" id="ARBA00022729"/>
    </source>
</evidence>
<dbReference type="GO" id="GO:0005886">
    <property type="term" value="C:plasma membrane"/>
    <property type="evidence" value="ECO:0007669"/>
    <property type="project" value="UniProtKB-SubCell"/>
</dbReference>
<evidence type="ECO:0000256" key="17">
    <source>
        <dbReference type="ARBA" id="ARBA00023180"/>
    </source>
</evidence>
<evidence type="ECO:0000256" key="14">
    <source>
        <dbReference type="ARBA" id="ARBA00022989"/>
    </source>
</evidence>
<dbReference type="Proteomes" id="UP000743370">
    <property type="component" value="Unassembled WGS sequence"/>
</dbReference>
<dbReference type="PROSITE" id="PS00107">
    <property type="entry name" value="PROTEIN_KINASE_ATP"/>
    <property type="match status" value="1"/>
</dbReference>
<dbReference type="Proteomes" id="UP000053144">
    <property type="component" value="Chromosome 7"/>
</dbReference>
<dbReference type="KEGG" id="var:108336991"/>
<evidence type="ECO:0000313" key="24">
    <source>
        <dbReference type="Proteomes" id="UP000743370"/>
    </source>
</evidence>
<reference evidence="21 24" key="3">
    <citation type="submission" date="2020-05" db="EMBL/GenBank/DDBJ databases">
        <title>Vigna angularis (adzuki bean) Var. LongXiaoDou No. 4 denovo assembly.</title>
        <authorList>
            <person name="Xiang H."/>
        </authorList>
    </citation>
    <scope>NUCLEOTIDE SEQUENCE [LARGE SCALE GENOMIC DNA]</scope>
    <source>
        <tissue evidence="21">Leaf</tissue>
    </source>
</reference>
<accession>A0A0L9V1Q7</accession>
<comment type="subcellular location">
    <subcellularLocation>
        <location evidence="1">Cell membrane</location>
    </subcellularLocation>
    <subcellularLocation>
        <location evidence="2">Membrane</location>
        <topology evidence="2">Single-pass type I membrane protein</topology>
    </subcellularLocation>
</comment>
<dbReference type="GO" id="GO:0004674">
    <property type="term" value="F:protein serine/threonine kinase activity"/>
    <property type="evidence" value="ECO:0007669"/>
    <property type="project" value="UniProtKB-KW"/>
</dbReference>
<sequence length="647" mass="72339">MQVSCESSSSVSSLEPAKTYKTNLNLHPRTQYTVSEKTMLATSQNSHHSTTFLLLILPIVIVQPFSFSITNFEDSESAALVGYAGVAKIENGSILLNTLTYSGVGRAIYGQPLHLKNSSNERVTDFSTRFSFTIQSPNSLYGDGFAFYVAPLSYQIPKTDKTGYGLGLYGENIPIVAVEFDTFINDLDPPIQHVGINNGSVVSLNYTKFDIENNKGNMGHALITYNASAKLLAVSWFFDINSSSSTPNAYLSHQMDLAELLPEWVALGFSGSTGSSIEENVIHYWEFSSSLDLTISPPNEENVITTKYKGRGKVVVGAVICSIIFATVVVSITCWMIKKTRKEDEFGFDREATPRRFGYNELVAATNGFADDRRVGEGGHGEVYKGFMSDLGRVVAVKRICSDVEDSERIFRNEVKIISRLIHKNLVQLIGWCEEEGELLIVMEYLDNGSLETHLFGNRRSLKWDVRYCIALGVVRAIRYLHEDTEQCVVHRNIKPGNVLLDRDFNAKLSDFGMAKLVDPRLRSQKTRVVGTYGYLAPEGRASKESDMYGFGVLALEIACGRRSYRDEEYNHVPLMNWVWKLYVDGKILNAADEKLKSDFDVSEMRCLLTVGIWCTLKDHKERPTAEQVINVLKQKVSLPVLSTKHA</sequence>
<dbReference type="InterPro" id="IPR011009">
    <property type="entry name" value="Kinase-like_dom_sf"/>
</dbReference>
<feature type="domain" description="Protein kinase" evidence="20">
    <location>
        <begin position="369"/>
        <end position="642"/>
    </location>
</feature>
<evidence type="ECO:0000256" key="15">
    <source>
        <dbReference type="ARBA" id="ARBA00023136"/>
    </source>
</evidence>
<keyword evidence="17" id="KW-0325">Glycoprotein</keyword>
<dbReference type="CDD" id="cd06899">
    <property type="entry name" value="lectin_legume_LecRK_Arcelin_ConA"/>
    <property type="match status" value="1"/>
</dbReference>
<reference evidence="23" key="1">
    <citation type="journal article" date="2015" name="Proc. Natl. Acad. Sci. U.S.A.">
        <title>Genome sequencing of adzuki bean (Vigna angularis) provides insight into high starch and low fat accumulation and domestication.</title>
        <authorList>
            <person name="Yang K."/>
            <person name="Tian Z."/>
            <person name="Chen C."/>
            <person name="Luo L."/>
            <person name="Zhao B."/>
            <person name="Wang Z."/>
            <person name="Yu L."/>
            <person name="Li Y."/>
            <person name="Sun Y."/>
            <person name="Li W."/>
            <person name="Chen Y."/>
            <person name="Li Y."/>
            <person name="Zhang Y."/>
            <person name="Ai D."/>
            <person name="Zhao J."/>
            <person name="Shang C."/>
            <person name="Ma Y."/>
            <person name="Wu B."/>
            <person name="Wang M."/>
            <person name="Gao L."/>
            <person name="Sun D."/>
            <person name="Zhang P."/>
            <person name="Guo F."/>
            <person name="Wang W."/>
            <person name="Li Y."/>
            <person name="Wang J."/>
            <person name="Varshney R.K."/>
            <person name="Wang J."/>
            <person name="Ling H.Q."/>
            <person name="Wan P."/>
        </authorList>
    </citation>
    <scope>NUCLEOTIDE SEQUENCE</scope>
    <source>
        <strain evidence="23">cv. Jingnong 6</strain>
    </source>
</reference>
<keyword evidence="13 18" id="KW-0067">ATP-binding</keyword>
<keyword evidence="12 18" id="KW-0547">Nucleotide-binding</keyword>
<dbReference type="STRING" id="3914.A0A0L9V1Q7"/>
<dbReference type="Pfam" id="PF00139">
    <property type="entry name" value="Lectin_legB"/>
    <property type="match status" value="1"/>
</dbReference>
<evidence type="ECO:0000313" key="22">
    <source>
        <dbReference type="EMBL" id="KOM48807.1"/>
    </source>
</evidence>
<evidence type="ECO:0000256" key="6">
    <source>
        <dbReference type="ARBA" id="ARBA00012513"/>
    </source>
</evidence>
<dbReference type="InterPro" id="IPR019825">
    <property type="entry name" value="Lectin_legB_Mn/Ca_BS"/>
</dbReference>
<dbReference type="OrthoDB" id="1391716at2759"/>
<keyword evidence="8" id="KW-0418">Kinase</keyword>
<dbReference type="InterPro" id="IPR001220">
    <property type="entry name" value="Legume_lectin_dom"/>
</dbReference>
<evidence type="ECO:0000256" key="3">
    <source>
        <dbReference type="ARBA" id="ARBA00007606"/>
    </source>
</evidence>
<dbReference type="Gramene" id="KOM48807">
    <property type="protein sequence ID" value="KOM48807"/>
    <property type="gene ID" value="LR48_Vigan07g251100"/>
</dbReference>
<evidence type="ECO:0000256" key="5">
    <source>
        <dbReference type="ARBA" id="ARBA00010217"/>
    </source>
</evidence>
<evidence type="ECO:0000313" key="21">
    <source>
        <dbReference type="EMBL" id="KAG2390174.1"/>
    </source>
</evidence>
<dbReference type="Gene3D" id="3.30.200.20">
    <property type="entry name" value="Phosphorylase Kinase, domain 1"/>
    <property type="match status" value="1"/>
</dbReference>
<evidence type="ECO:0000256" key="2">
    <source>
        <dbReference type="ARBA" id="ARBA00004479"/>
    </source>
</evidence>
<dbReference type="PANTHER" id="PTHR27007">
    <property type="match status" value="1"/>
</dbReference>
<proteinExistence type="inferred from homology"/>
<name>A0A0L9V1Q7_PHAAN</name>
<dbReference type="PROSITE" id="PS50011">
    <property type="entry name" value="PROTEIN_KINASE_DOM"/>
    <property type="match status" value="1"/>
</dbReference>
<dbReference type="PROSITE" id="PS00308">
    <property type="entry name" value="LECTIN_LEGUME_ALPHA"/>
    <property type="match status" value="1"/>
</dbReference>
<dbReference type="EC" id="2.7.11.1" evidence="6"/>
<dbReference type="PROSITE" id="PS00307">
    <property type="entry name" value="LECTIN_LEGUME_BETA"/>
    <property type="match status" value="1"/>
</dbReference>
<dbReference type="InterPro" id="IPR017441">
    <property type="entry name" value="Protein_kinase_ATP_BS"/>
</dbReference>
<dbReference type="EMBL" id="CM003377">
    <property type="protein sequence ID" value="KOM48807.1"/>
    <property type="molecule type" value="Genomic_DNA"/>
</dbReference>
<dbReference type="InterPro" id="IPR000719">
    <property type="entry name" value="Prot_kinase_dom"/>
</dbReference>
<comment type="similarity">
    <text evidence="5">In the C-terminal section; belongs to the protein kinase superfamily. Ser/Thr protein kinase family.</text>
</comment>
<feature type="transmembrane region" description="Helical" evidence="19">
    <location>
        <begin position="314"/>
        <end position="337"/>
    </location>
</feature>
<evidence type="ECO:0000256" key="19">
    <source>
        <dbReference type="SAM" id="Phobius"/>
    </source>
</evidence>
<dbReference type="SUPFAM" id="SSF56112">
    <property type="entry name" value="Protein kinase-like (PK-like)"/>
    <property type="match status" value="1"/>
</dbReference>
<evidence type="ECO:0000313" key="23">
    <source>
        <dbReference type="Proteomes" id="UP000053144"/>
    </source>
</evidence>
<keyword evidence="9 19" id="KW-0812">Transmembrane</keyword>
<evidence type="ECO:0000256" key="18">
    <source>
        <dbReference type="PROSITE-ProRule" id="PRU10141"/>
    </source>
</evidence>
<keyword evidence="7" id="KW-1003">Cell membrane</keyword>
<dbReference type="FunFam" id="3.30.200.20:FF:000529">
    <property type="entry name" value="L-type lectin-domain containing receptor kinase IX.1"/>
    <property type="match status" value="1"/>
</dbReference>
<evidence type="ECO:0000256" key="8">
    <source>
        <dbReference type="ARBA" id="ARBA00022527"/>
    </source>
</evidence>
<dbReference type="InterPro" id="IPR013320">
    <property type="entry name" value="ConA-like_dom_sf"/>
</dbReference>
<dbReference type="GO" id="GO:0005524">
    <property type="term" value="F:ATP binding"/>
    <property type="evidence" value="ECO:0007669"/>
    <property type="project" value="UniProtKB-UniRule"/>
</dbReference>
<dbReference type="Pfam" id="PF00069">
    <property type="entry name" value="Pkinase"/>
    <property type="match status" value="1"/>
</dbReference>
<comment type="similarity">
    <text evidence="3">Belongs to the leguminous lectin family.</text>
</comment>
<evidence type="ECO:0000256" key="9">
    <source>
        <dbReference type="ARBA" id="ARBA00022692"/>
    </source>
</evidence>
<dbReference type="OMA" id="FTHREAN"/>
<evidence type="ECO:0000256" key="11">
    <source>
        <dbReference type="ARBA" id="ARBA00022734"/>
    </source>
</evidence>
<keyword evidence="8" id="KW-0808">Transferase</keyword>
<dbReference type="InterPro" id="IPR000985">
    <property type="entry name" value="Lectin_LegA_CS"/>
</dbReference>
<dbReference type="Gene3D" id="2.60.120.200">
    <property type="match status" value="1"/>
</dbReference>
<dbReference type="Gene3D" id="1.10.510.10">
    <property type="entry name" value="Transferase(Phosphotransferase) domain 1"/>
    <property type="match status" value="1"/>
</dbReference>
<keyword evidence="16 21" id="KW-0675">Receptor</keyword>
<evidence type="ECO:0000256" key="12">
    <source>
        <dbReference type="ARBA" id="ARBA00022741"/>
    </source>
</evidence>
<evidence type="ECO:0000256" key="7">
    <source>
        <dbReference type="ARBA" id="ARBA00022475"/>
    </source>
</evidence>
<evidence type="ECO:0000256" key="13">
    <source>
        <dbReference type="ARBA" id="ARBA00022840"/>
    </source>
</evidence>
<gene>
    <name evidence="21" type="ORF">HKW66_Vig0224200</name>
    <name evidence="22" type="ORF">LR48_Vigan07g251100</name>
</gene>
<evidence type="ECO:0000259" key="20">
    <source>
        <dbReference type="PROSITE" id="PS50011"/>
    </source>
</evidence>
<dbReference type="InterPro" id="IPR050528">
    <property type="entry name" value="L-type_Lectin-RKs"/>
</dbReference>
<evidence type="ECO:0000256" key="16">
    <source>
        <dbReference type="ARBA" id="ARBA00023170"/>
    </source>
</evidence>
<keyword evidence="11" id="KW-0430">Lectin</keyword>
<comment type="similarity">
    <text evidence="4">In the N-terminal section; belongs to the leguminous lectin family.</text>
</comment>
<dbReference type="FunFam" id="1.10.510.10:FF:000522">
    <property type="entry name" value="L-type lectin-domain containing receptor kinase IX.1"/>
    <property type="match status" value="1"/>
</dbReference>
<dbReference type="EMBL" id="JABFOF010000007">
    <property type="protein sequence ID" value="KAG2390174.1"/>
    <property type="molecule type" value="Genomic_DNA"/>
</dbReference>
<dbReference type="AlphaFoldDB" id="A0A0L9V1Q7"/>
<keyword evidence="8" id="KW-0723">Serine/threonine-protein kinase</keyword>
<keyword evidence="14 19" id="KW-1133">Transmembrane helix</keyword>